<evidence type="ECO:0000313" key="10">
    <source>
        <dbReference type="Proteomes" id="UP001596422"/>
    </source>
</evidence>
<comment type="subcellular location">
    <subcellularLocation>
        <location evidence="1">Membrane</location>
    </subcellularLocation>
</comment>
<evidence type="ECO:0000259" key="7">
    <source>
        <dbReference type="PROSITE" id="PS50111"/>
    </source>
</evidence>
<keyword evidence="10" id="KW-1185">Reference proteome</keyword>
<feature type="domain" description="HAMP" evidence="8">
    <location>
        <begin position="330"/>
        <end position="383"/>
    </location>
</feature>
<reference evidence="10" key="1">
    <citation type="journal article" date="2019" name="Int. J. Syst. Evol. Microbiol.">
        <title>The Global Catalogue of Microorganisms (GCM) 10K type strain sequencing project: providing services to taxonomists for standard genome sequencing and annotation.</title>
        <authorList>
            <consortium name="The Broad Institute Genomics Platform"/>
            <consortium name="The Broad Institute Genome Sequencing Center for Infectious Disease"/>
            <person name="Wu L."/>
            <person name="Ma J."/>
        </authorList>
    </citation>
    <scope>NUCLEOTIDE SEQUENCE [LARGE SCALE GENOMIC DNA]</scope>
    <source>
        <strain evidence="10">NBRC 111756</strain>
    </source>
</reference>
<dbReference type="InterPro" id="IPR004089">
    <property type="entry name" value="MCPsignal_dom"/>
</dbReference>
<evidence type="ECO:0000313" key="9">
    <source>
        <dbReference type="EMBL" id="MFC6670705.1"/>
    </source>
</evidence>
<gene>
    <name evidence="9" type="ORF">ACFQDL_11920</name>
</gene>
<accession>A0ABW1ZZT1</accession>
<evidence type="ECO:0000256" key="2">
    <source>
        <dbReference type="ARBA" id="ARBA00023224"/>
    </source>
</evidence>
<dbReference type="SMART" id="SM00283">
    <property type="entry name" value="MA"/>
    <property type="match status" value="1"/>
</dbReference>
<evidence type="ECO:0000259" key="8">
    <source>
        <dbReference type="PROSITE" id="PS50885"/>
    </source>
</evidence>
<proteinExistence type="inferred from homology"/>
<evidence type="ECO:0000256" key="1">
    <source>
        <dbReference type="ARBA" id="ARBA00004370"/>
    </source>
</evidence>
<dbReference type="PANTHER" id="PTHR32089:SF112">
    <property type="entry name" value="LYSOZYME-LIKE PROTEIN-RELATED"/>
    <property type="match status" value="1"/>
</dbReference>
<keyword evidence="6" id="KW-0472">Membrane</keyword>
<dbReference type="RefSeq" id="WP_379909206.1">
    <property type="nucleotide sequence ID" value="NZ_JBHSWE010000001.1"/>
</dbReference>
<evidence type="ECO:0000256" key="4">
    <source>
        <dbReference type="PROSITE-ProRule" id="PRU00284"/>
    </source>
</evidence>
<dbReference type="EMBL" id="JBHSWE010000001">
    <property type="protein sequence ID" value="MFC6670705.1"/>
    <property type="molecule type" value="Genomic_DNA"/>
</dbReference>
<dbReference type="PROSITE" id="PS50111">
    <property type="entry name" value="CHEMOTAXIS_TRANSDUC_2"/>
    <property type="match status" value="1"/>
</dbReference>
<protein>
    <submittedName>
        <fullName evidence="9">Methyl-accepting chemotaxis protein</fullName>
    </submittedName>
</protein>
<dbReference type="InterPro" id="IPR003660">
    <property type="entry name" value="HAMP_dom"/>
</dbReference>
<evidence type="ECO:0000256" key="5">
    <source>
        <dbReference type="SAM" id="MobiDB-lite"/>
    </source>
</evidence>
<dbReference type="PROSITE" id="PS50885">
    <property type="entry name" value="HAMP"/>
    <property type="match status" value="1"/>
</dbReference>
<feature type="compositionally biased region" description="Polar residues" evidence="5">
    <location>
        <begin position="612"/>
        <end position="625"/>
    </location>
</feature>
<dbReference type="CDD" id="cd11386">
    <property type="entry name" value="MCP_signal"/>
    <property type="match status" value="1"/>
</dbReference>
<dbReference type="Pfam" id="PF00015">
    <property type="entry name" value="MCPsignal"/>
    <property type="match status" value="1"/>
</dbReference>
<name>A0ABW1ZZT1_9GAMM</name>
<keyword evidence="6" id="KW-1133">Transmembrane helix</keyword>
<keyword evidence="6" id="KW-0812">Transmembrane</keyword>
<dbReference type="SUPFAM" id="SSF58104">
    <property type="entry name" value="Methyl-accepting chemotaxis protein (MCP) signaling domain"/>
    <property type="match status" value="1"/>
</dbReference>
<organism evidence="9 10">
    <name type="scientific">Marinobacterium aestuariivivens</name>
    <dbReference type="NCBI Taxonomy" id="1698799"/>
    <lineage>
        <taxon>Bacteria</taxon>
        <taxon>Pseudomonadati</taxon>
        <taxon>Pseudomonadota</taxon>
        <taxon>Gammaproteobacteria</taxon>
        <taxon>Oceanospirillales</taxon>
        <taxon>Oceanospirillaceae</taxon>
        <taxon>Marinobacterium</taxon>
    </lineage>
</organism>
<dbReference type="Gene3D" id="1.10.287.950">
    <property type="entry name" value="Methyl-accepting chemotaxis protein"/>
    <property type="match status" value="1"/>
</dbReference>
<keyword evidence="2 4" id="KW-0807">Transducer</keyword>
<feature type="region of interest" description="Disordered" evidence="5">
    <location>
        <begin position="612"/>
        <end position="643"/>
    </location>
</feature>
<evidence type="ECO:0000256" key="3">
    <source>
        <dbReference type="ARBA" id="ARBA00029447"/>
    </source>
</evidence>
<comment type="caution">
    <text evidence="9">The sequence shown here is derived from an EMBL/GenBank/DDBJ whole genome shotgun (WGS) entry which is preliminary data.</text>
</comment>
<comment type="similarity">
    <text evidence="3">Belongs to the methyl-accepting chemotaxis (MCP) protein family.</text>
</comment>
<feature type="domain" description="Methyl-accepting transducer" evidence="7">
    <location>
        <begin position="388"/>
        <end position="624"/>
    </location>
</feature>
<dbReference type="PANTHER" id="PTHR32089">
    <property type="entry name" value="METHYL-ACCEPTING CHEMOTAXIS PROTEIN MCPB"/>
    <property type="match status" value="1"/>
</dbReference>
<feature type="transmembrane region" description="Helical" evidence="6">
    <location>
        <begin position="307"/>
        <end position="329"/>
    </location>
</feature>
<feature type="compositionally biased region" description="Polar residues" evidence="5">
    <location>
        <begin position="632"/>
        <end position="643"/>
    </location>
</feature>
<sequence>MKISHLTRIATASLLLIAALFSAALLWSLQRLDSAFQTGQTYQAFKENSRKQLLDPMRQYLQSGDASLLPRLEQNLAQLATRTGELPLLDADIRQRIQNRLTGIEERATGELRAAGKLSDPQTLLINNEREMSQELKRLSEYVSSASGTAAEPKLRYYPLIAEAQQLLQQLSLSRQAHFDHDSEGSLQDLNQRHRALNETLNQLQALPRLGVYRETETQQDEVAALLGWASDDASDGEGVEAGSEILDQLQSLARRYPKELDNTATVLKRKQETEAVAYRQLEGLQEELSRLDGALAERYDGIKTQAYLLIGICVGLMIVTGILMSLLLRRLAGYLVASSRYIHQLANGDLSQRFALQSGIEEIASLKLAVDKMQDYFRLLIDSIRRETGQLNELGLAMTGSAGKLEQIVNAQQSATEQAAVQMEQLSSSYQEVAEHAGSSNTATLDAQSLSDEGVRFMEETGQSVSVLAQDVAASVRSLQKLQHDSAAIGEVLHLIQGFAQQTNLLALNAAIEAARAGEAGRGFAVVADEVRSLAAGTAEAAERIQRLTDQLDQTTSEVSDSMVRQQEMTEQTVRRSDDARQIMSRIREAMARINDMSTLIAAATEQQSSVSNQVSATLQTTASRARDSSSEAQSNQKLSQDLTGISRSLSSLVSQFR</sequence>
<evidence type="ECO:0000256" key="6">
    <source>
        <dbReference type="SAM" id="Phobius"/>
    </source>
</evidence>
<dbReference type="Proteomes" id="UP001596422">
    <property type="component" value="Unassembled WGS sequence"/>
</dbReference>